<dbReference type="Proteomes" id="UP001489004">
    <property type="component" value="Unassembled WGS sequence"/>
</dbReference>
<dbReference type="Gene3D" id="1.20.1280.50">
    <property type="match status" value="1"/>
</dbReference>
<evidence type="ECO:0000313" key="3">
    <source>
        <dbReference type="Proteomes" id="UP001489004"/>
    </source>
</evidence>
<accession>A0AAW1Q3F5</accession>
<evidence type="ECO:0000313" key="2">
    <source>
        <dbReference type="EMBL" id="KAK9816520.1"/>
    </source>
</evidence>
<name>A0AAW1Q3F5_9CHLO</name>
<proteinExistence type="predicted"/>
<evidence type="ECO:0000259" key="1">
    <source>
        <dbReference type="PROSITE" id="PS50181"/>
    </source>
</evidence>
<protein>
    <recommendedName>
        <fullName evidence="1">F-box domain-containing protein</fullName>
    </recommendedName>
</protein>
<comment type="caution">
    <text evidence="2">The sequence shown here is derived from an EMBL/GenBank/DDBJ whole genome shotgun (WGS) entry which is preliminary data.</text>
</comment>
<dbReference type="InterPro" id="IPR001810">
    <property type="entry name" value="F-box_dom"/>
</dbReference>
<dbReference type="SUPFAM" id="SSF81383">
    <property type="entry name" value="F-box domain"/>
    <property type="match status" value="1"/>
</dbReference>
<dbReference type="EMBL" id="JALJOR010000005">
    <property type="protein sequence ID" value="KAK9816520.1"/>
    <property type="molecule type" value="Genomic_DNA"/>
</dbReference>
<organism evidence="2 3">
    <name type="scientific">[Myrmecia] bisecta</name>
    <dbReference type="NCBI Taxonomy" id="41462"/>
    <lineage>
        <taxon>Eukaryota</taxon>
        <taxon>Viridiplantae</taxon>
        <taxon>Chlorophyta</taxon>
        <taxon>core chlorophytes</taxon>
        <taxon>Trebouxiophyceae</taxon>
        <taxon>Trebouxiales</taxon>
        <taxon>Trebouxiaceae</taxon>
        <taxon>Myrmecia</taxon>
    </lineage>
</organism>
<reference evidence="2 3" key="1">
    <citation type="journal article" date="2024" name="Nat. Commun.">
        <title>Phylogenomics reveals the evolutionary origins of lichenization in chlorophyte algae.</title>
        <authorList>
            <person name="Puginier C."/>
            <person name="Libourel C."/>
            <person name="Otte J."/>
            <person name="Skaloud P."/>
            <person name="Haon M."/>
            <person name="Grisel S."/>
            <person name="Petersen M."/>
            <person name="Berrin J.G."/>
            <person name="Delaux P.M."/>
            <person name="Dal Grande F."/>
            <person name="Keller J."/>
        </authorList>
    </citation>
    <scope>NUCLEOTIDE SEQUENCE [LARGE SCALE GENOMIC DNA]</scope>
    <source>
        <strain evidence="2 3">SAG 2043</strain>
    </source>
</reference>
<dbReference type="AlphaFoldDB" id="A0AAW1Q3F5"/>
<feature type="domain" description="F-box" evidence="1">
    <location>
        <begin position="21"/>
        <end position="67"/>
    </location>
</feature>
<keyword evidence="3" id="KW-1185">Reference proteome</keyword>
<dbReference type="InterPro" id="IPR036047">
    <property type="entry name" value="F-box-like_dom_sf"/>
</dbReference>
<sequence length="281" mass="31653">MAESAFLSQPKEAPSLQCERRCLLTSLPNEILREICRHLKAGDLARLCVQDTQLYELAGERDLWQPFCVAKWQQCDTPGSLLMSPAIYNDNWRALYSARMSMPPGLPICVDKLHALQLSAAATQSGTIVQRLFTESMQALFSIGLAVNQDKTLKASRDYKLCLASLIWWLRTHPEVIIAYVRQTNAALQEYDMWSSGFVNWAQIPSRRSAIAFLQAAACSAQPWEHASLLQRLEIDVGHLDYSIRSVEEESENLGVRIPAGVPAAHWWFWLSGRVTSTRSC</sequence>
<dbReference type="PROSITE" id="PS50181">
    <property type="entry name" value="FBOX"/>
    <property type="match status" value="1"/>
</dbReference>
<gene>
    <name evidence="2" type="ORF">WJX72_001457</name>
</gene>